<protein>
    <submittedName>
        <fullName evidence="1">Uncharacterized protein</fullName>
    </submittedName>
</protein>
<organism evidence="1">
    <name type="scientific">viral metagenome</name>
    <dbReference type="NCBI Taxonomy" id="1070528"/>
    <lineage>
        <taxon>unclassified sequences</taxon>
        <taxon>metagenomes</taxon>
        <taxon>organismal metagenomes</taxon>
    </lineage>
</organism>
<sequence length="114" mass="13168">MEITEFEDYGQFVDLTLQHPNDLINLDNRDSIYTPTSHNKYCTASIQNTSYDMYQNPHHNSICESISSNDTVKPHLTTLWICCKLLSRTEIIENCIIPACITVGTVYCVYYLYC</sequence>
<dbReference type="EMBL" id="MN738752">
    <property type="protein sequence ID" value="QHS83335.1"/>
    <property type="molecule type" value="Genomic_DNA"/>
</dbReference>
<name>A0A6C0AVR7_9ZZZZ</name>
<accession>A0A6C0AVR7</accession>
<proteinExistence type="predicted"/>
<reference evidence="1" key="1">
    <citation type="journal article" date="2020" name="Nature">
        <title>Giant virus diversity and host interactions through global metagenomics.</title>
        <authorList>
            <person name="Schulz F."/>
            <person name="Roux S."/>
            <person name="Paez-Espino D."/>
            <person name="Jungbluth S."/>
            <person name="Walsh D.A."/>
            <person name="Denef V.J."/>
            <person name="McMahon K.D."/>
            <person name="Konstantinidis K.T."/>
            <person name="Eloe-Fadrosh E.A."/>
            <person name="Kyrpides N.C."/>
            <person name="Woyke T."/>
        </authorList>
    </citation>
    <scope>NUCLEOTIDE SEQUENCE</scope>
    <source>
        <strain evidence="1">GVMAG-S-ERX555943-30</strain>
    </source>
</reference>
<evidence type="ECO:0000313" key="1">
    <source>
        <dbReference type="EMBL" id="QHS83335.1"/>
    </source>
</evidence>
<dbReference type="AlphaFoldDB" id="A0A6C0AVR7"/>